<dbReference type="AlphaFoldDB" id="A0A1D1W9C7"/>
<accession>A0A1D1W9C7</accession>
<evidence type="ECO:0000313" key="1">
    <source>
        <dbReference type="EMBL" id="GAV09955.1"/>
    </source>
</evidence>
<dbReference type="EMBL" id="BDGG01000075">
    <property type="protein sequence ID" value="GAV09955.1"/>
    <property type="molecule type" value="Genomic_DNA"/>
</dbReference>
<comment type="caution">
    <text evidence="1">The sequence shown here is derived from an EMBL/GenBank/DDBJ whole genome shotgun (WGS) entry which is preliminary data.</text>
</comment>
<proteinExistence type="predicted"/>
<dbReference type="Proteomes" id="UP000186922">
    <property type="component" value="Unassembled WGS sequence"/>
</dbReference>
<protein>
    <submittedName>
        <fullName evidence="1">Uncharacterized protein</fullName>
    </submittedName>
</protein>
<name>A0A1D1W9C7_RAMVA</name>
<organism evidence="1 2">
    <name type="scientific">Ramazzottius varieornatus</name>
    <name type="common">Water bear</name>
    <name type="synonym">Tardigrade</name>
    <dbReference type="NCBI Taxonomy" id="947166"/>
    <lineage>
        <taxon>Eukaryota</taxon>
        <taxon>Metazoa</taxon>
        <taxon>Ecdysozoa</taxon>
        <taxon>Tardigrada</taxon>
        <taxon>Eutardigrada</taxon>
        <taxon>Parachela</taxon>
        <taxon>Hypsibioidea</taxon>
        <taxon>Ramazzottiidae</taxon>
        <taxon>Ramazzottius</taxon>
    </lineage>
</organism>
<reference evidence="1 2" key="1">
    <citation type="journal article" date="2016" name="Nat. Commun.">
        <title>Extremotolerant tardigrade genome and improved radiotolerance of human cultured cells by tardigrade-unique protein.</title>
        <authorList>
            <person name="Hashimoto T."/>
            <person name="Horikawa D.D."/>
            <person name="Saito Y."/>
            <person name="Kuwahara H."/>
            <person name="Kozuka-Hata H."/>
            <person name="Shin-I T."/>
            <person name="Minakuchi Y."/>
            <person name="Ohishi K."/>
            <person name="Motoyama A."/>
            <person name="Aizu T."/>
            <person name="Enomoto A."/>
            <person name="Kondo K."/>
            <person name="Tanaka S."/>
            <person name="Hara Y."/>
            <person name="Koshikawa S."/>
            <person name="Sagara H."/>
            <person name="Miura T."/>
            <person name="Yokobori S."/>
            <person name="Miyagawa K."/>
            <person name="Suzuki Y."/>
            <person name="Kubo T."/>
            <person name="Oyama M."/>
            <person name="Kohara Y."/>
            <person name="Fujiyama A."/>
            <person name="Arakawa K."/>
            <person name="Katayama T."/>
            <person name="Toyoda A."/>
            <person name="Kunieda T."/>
        </authorList>
    </citation>
    <scope>NUCLEOTIDE SEQUENCE [LARGE SCALE GENOMIC DNA]</scope>
    <source>
        <strain evidence="1 2">YOKOZUNA-1</strain>
    </source>
</reference>
<evidence type="ECO:0000313" key="2">
    <source>
        <dbReference type="Proteomes" id="UP000186922"/>
    </source>
</evidence>
<gene>
    <name evidence="1" type="primary">RvY_19433-1</name>
    <name evidence="1" type="synonym">RvY_19433.1</name>
    <name evidence="1" type="ORF">RvY_19433</name>
</gene>
<sequence length="19" mass="2451">RWERNASHAMQVQRLWIRL</sequence>
<feature type="non-terminal residue" evidence="1">
    <location>
        <position position="1"/>
    </location>
</feature>
<keyword evidence="2" id="KW-1185">Reference proteome</keyword>
<feature type="non-terminal residue" evidence="1">
    <location>
        <position position="19"/>
    </location>
</feature>